<dbReference type="RefSeq" id="WP_096354014.1">
    <property type="nucleotide sequence ID" value="NZ_AP014946.1"/>
</dbReference>
<dbReference type="Proteomes" id="UP000236884">
    <property type="component" value="Chromosome"/>
</dbReference>
<dbReference type="EMBL" id="AP014946">
    <property type="protein sequence ID" value="BAT59097.1"/>
    <property type="molecule type" value="Genomic_DNA"/>
</dbReference>
<name>A0A0S3PT44_9BRAD</name>
<evidence type="ECO:0000313" key="2">
    <source>
        <dbReference type="Proteomes" id="UP000236884"/>
    </source>
</evidence>
<evidence type="ECO:0000313" key="1">
    <source>
        <dbReference type="EMBL" id="BAT59097.1"/>
    </source>
</evidence>
<sequence length="168" mass="18043">MATILIPIENVENPTIVRITTAVPDLTTGETSPASVEFYADLILLNVSEGDGTLRRYRCRSFIPALPLVLRRYDEFDALFDVAVTMSIAGSSDQDDESNLVSIDSVAVSRELTQFASTGQEENVLVLDFEIALLNATLLRASYTATVASSAKLLGGLDVETGKAPNDA</sequence>
<dbReference type="KEGG" id="vgo:GJW-30_1_01626"/>
<protein>
    <submittedName>
        <fullName evidence="1">Uncharacterized protein</fullName>
    </submittedName>
</protein>
<proteinExistence type="predicted"/>
<dbReference type="AlphaFoldDB" id="A0A0S3PT44"/>
<reference evidence="1 2" key="1">
    <citation type="submission" date="2015-08" db="EMBL/GenBank/DDBJ databases">
        <title>Investigation of the bacterial diversity of lava forest soil.</title>
        <authorList>
            <person name="Lee J.S."/>
        </authorList>
    </citation>
    <scope>NUCLEOTIDE SEQUENCE [LARGE SCALE GENOMIC DNA]</scope>
    <source>
        <strain evidence="1 2">GJW-30</strain>
    </source>
</reference>
<accession>A0A0S3PT44</accession>
<gene>
    <name evidence="1" type="ORF">GJW-30_1_01626</name>
</gene>
<organism evidence="1 2">
    <name type="scientific">Variibacter gotjawalensis</name>
    <dbReference type="NCBI Taxonomy" id="1333996"/>
    <lineage>
        <taxon>Bacteria</taxon>
        <taxon>Pseudomonadati</taxon>
        <taxon>Pseudomonadota</taxon>
        <taxon>Alphaproteobacteria</taxon>
        <taxon>Hyphomicrobiales</taxon>
        <taxon>Nitrobacteraceae</taxon>
        <taxon>Variibacter</taxon>
    </lineage>
</organism>
<keyword evidence="2" id="KW-1185">Reference proteome</keyword>